<dbReference type="GO" id="GO:0003677">
    <property type="term" value="F:DNA binding"/>
    <property type="evidence" value="ECO:0007669"/>
    <property type="project" value="InterPro"/>
</dbReference>
<organism evidence="5 6">
    <name type="scientific">Roseiflexus castenholzii (strain DSM 13941 / HLO8)</name>
    <dbReference type="NCBI Taxonomy" id="383372"/>
    <lineage>
        <taxon>Bacteria</taxon>
        <taxon>Bacillati</taxon>
        <taxon>Chloroflexota</taxon>
        <taxon>Chloroflexia</taxon>
        <taxon>Chloroflexales</taxon>
        <taxon>Roseiflexineae</taxon>
        <taxon>Roseiflexaceae</taxon>
        <taxon>Roseiflexus</taxon>
    </lineage>
</organism>
<evidence type="ECO:0000256" key="2">
    <source>
        <dbReference type="ARBA" id="ARBA00022679"/>
    </source>
</evidence>
<dbReference type="AlphaFoldDB" id="A7NRZ1"/>
<dbReference type="Pfam" id="PF01555">
    <property type="entry name" value="N6_N4_Mtase"/>
    <property type="match status" value="1"/>
</dbReference>
<evidence type="ECO:0000259" key="4">
    <source>
        <dbReference type="Pfam" id="PF01555"/>
    </source>
</evidence>
<feature type="compositionally biased region" description="Basic and acidic residues" evidence="3">
    <location>
        <begin position="1"/>
        <end position="12"/>
    </location>
</feature>
<evidence type="ECO:0000256" key="3">
    <source>
        <dbReference type="SAM" id="MobiDB-lite"/>
    </source>
</evidence>
<dbReference type="InterPro" id="IPR029063">
    <property type="entry name" value="SAM-dependent_MTases_sf"/>
</dbReference>
<dbReference type="eggNOG" id="COG2189">
    <property type="taxonomic scope" value="Bacteria"/>
</dbReference>
<feature type="domain" description="DNA methylase N-4/N-6" evidence="4">
    <location>
        <begin position="26"/>
        <end position="129"/>
    </location>
</feature>
<name>A7NRZ1_ROSCS</name>
<dbReference type="GO" id="GO:0032259">
    <property type="term" value="P:methylation"/>
    <property type="evidence" value="ECO:0007669"/>
    <property type="project" value="UniProtKB-KW"/>
</dbReference>
<keyword evidence="2" id="KW-0808">Transferase</keyword>
<dbReference type="RefSeq" id="WP_012122758.1">
    <property type="nucleotide sequence ID" value="NC_009767.1"/>
</dbReference>
<gene>
    <name evidence="5" type="ordered locus">Rcas_4312</name>
</gene>
<sequence length="163" mass="19100">MPSTKNAKDHTAHVNHQNYESYYKNNQTNSEKKYHEAVLDLYFTAASEAWRVLKRDGIYIVKCQDEVCANQQRLTHVEIINELQTYGFVTEDLFVVMRNGKPGVSRILTQAHARKNHPYFLVFRKPKGRKRWSGLKHRLQIATNRSGKPKPFPDTNEELPLFR</sequence>
<accession>A7NRZ1</accession>
<dbReference type="REBASE" id="16077">
    <property type="entry name" value="M.Rca13941ORF4312P"/>
</dbReference>
<dbReference type="InterPro" id="IPR002941">
    <property type="entry name" value="DNA_methylase_N4/N6"/>
</dbReference>
<feature type="region of interest" description="Disordered" evidence="3">
    <location>
        <begin position="1"/>
        <end position="22"/>
    </location>
</feature>
<dbReference type="HOGENOM" id="CLU_1625814_0_0_0"/>
<evidence type="ECO:0000313" key="6">
    <source>
        <dbReference type="Proteomes" id="UP000000263"/>
    </source>
</evidence>
<dbReference type="Proteomes" id="UP000000263">
    <property type="component" value="Chromosome"/>
</dbReference>
<dbReference type="GO" id="GO:0008170">
    <property type="term" value="F:N-methyltransferase activity"/>
    <property type="evidence" value="ECO:0007669"/>
    <property type="project" value="InterPro"/>
</dbReference>
<reference evidence="5 6" key="1">
    <citation type="submission" date="2007-08" db="EMBL/GenBank/DDBJ databases">
        <title>Complete sequence of Roseiflexus castenholzii DSM 13941.</title>
        <authorList>
            <consortium name="US DOE Joint Genome Institute"/>
            <person name="Copeland A."/>
            <person name="Lucas S."/>
            <person name="Lapidus A."/>
            <person name="Barry K."/>
            <person name="Glavina del Rio T."/>
            <person name="Dalin E."/>
            <person name="Tice H."/>
            <person name="Pitluck S."/>
            <person name="Thompson L.S."/>
            <person name="Brettin T."/>
            <person name="Bruce D."/>
            <person name="Detter J.C."/>
            <person name="Han C."/>
            <person name="Tapia R."/>
            <person name="Schmutz J."/>
            <person name="Larimer F."/>
            <person name="Land M."/>
            <person name="Hauser L."/>
            <person name="Kyrpides N."/>
            <person name="Mikhailova N."/>
            <person name="Bryant D.A."/>
            <person name="Hanada S."/>
            <person name="Tsukatani Y."/>
            <person name="Richardson P."/>
        </authorList>
    </citation>
    <scope>NUCLEOTIDE SEQUENCE [LARGE SCALE GENOMIC DNA]</scope>
    <source>
        <strain evidence="6">DSM 13941 / HLO8</strain>
    </source>
</reference>
<protein>
    <recommendedName>
        <fullName evidence="4">DNA methylase N-4/N-6 domain-containing protein</fullName>
    </recommendedName>
</protein>
<proteinExistence type="predicted"/>
<keyword evidence="6" id="KW-1185">Reference proteome</keyword>
<evidence type="ECO:0000313" key="5">
    <source>
        <dbReference type="EMBL" id="ABU60337.1"/>
    </source>
</evidence>
<dbReference type="Gene3D" id="3.40.50.150">
    <property type="entry name" value="Vaccinia Virus protein VP39"/>
    <property type="match status" value="1"/>
</dbReference>
<dbReference type="KEGG" id="rca:Rcas_4312"/>
<dbReference type="SUPFAM" id="SSF53335">
    <property type="entry name" value="S-adenosyl-L-methionine-dependent methyltransferases"/>
    <property type="match status" value="1"/>
</dbReference>
<dbReference type="EMBL" id="CP000804">
    <property type="protein sequence ID" value="ABU60337.1"/>
    <property type="molecule type" value="Genomic_DNA"/>
</dbReference>
<feature type="region of interest" description="Disordered" evidence="3">
    <location>
        <begin position="143"/>
        <end position="163"/>
    </location>
</feature>
<keyword evidence="1" id="KW-0489">Methyltransferase</keyword>
<evidence type="ECO:0000256" key="1">
    <source>
        <dbReference type="ARBA" id="ARBA00022603"/>
    </source>
</evidence>
<dbReference type="STRING" id="383372.Rcas_4312"/>